<gene>
    <name evidence="7" type="ORF">EGW08_003145</name>
</gene>
<dbReference type="GO" id="GO:0008270">
    <property type="term" value="F:zinc ion binding"/>
    <property type="evidence" value="ECO:0007669"/>
    <property type="project" value="UniProtKB-KW"/>
</dbReference>
<feature type="non-terminal residue" evidence="7">
    <location>
        <position position="145"/>
    </location>
</feature>
<dbReference type="SUPFAM" id="SSF49599">
    <property type="entry name" value="TRAF domain-like"/>
    <property type="match status" value="1"/>
</dbReference>
<dbReference type="InterPro" id="IPR001841">
    <property type="entry name" value="Znf_RING"/>
</dbReference>
<evidence type="ECO:0000259" key="6">
    <source>
        <dbReference type="PROSITE" id="PS51081"/>
    </source>
</evidence>
<dbReference type="SMART" id="SM00184">
    <property type="entry name" value="RING"/>
    <property type="match status" value="1"/>
</dbReference>
<feature type="domain" description="RING-type" evidence="5">
    <location>
        <begin position="18"/>
        <end position="75"/>
    </location>
</feature>
<proteinExistence type="predicted"/>
<dbReference type="PROSITE" id="PS00518">
    <property type="entry name" value="ZF_RING_1"/>
    <property type="match status" value="1"/>
</dbReference>
<dbReference type="AlphaFoldDB" id="A0A3S1BQL6"/>
<keyword evidence="2 4" id="KW-0863">Zinc-finger</keyword>
<evidence type="ECO:0000256" key="2">
    <source>
        <dbReference type="ARBA" id="ARBA00022771"/>
    </source>
</evidence>
<sequence length="145" mass="15969">MGYSLLRFVRPVDQHLRCPICSHVLESPVLTQCGHTFCRTCLLTWLAQSGVSASWPGPPDRDLHDDHSGTCPECRSMVSVGELSQVICLRNLILSLEVTCENSDRGCPAHFPLERNEVHLQTCGHAPVSCCGCQGMINRAELTSH</sequence>
<evidence type="ECO:0008006" key="9">
    <source>
        <dbReference type="Google" id="ProtNLM"/>
    </source>
</evidence>
<evidence type="ECO:0000259" key="5">
    <source>
        <dbReference type="PROSITE" id="PS50089"/>
    </source>
</evidence>
<reference evidence="7 8" key="1">
    <citation type="submission" date="2019-01" db="EMBL/GenBank/DDBJ databases">
        <title>A draft genome assembly of the solar-powered sea slug Elysia chlorotica.</title>
        <authorList>
            <person name="Cai H."/>
            <person name="Li Q."/>
            <person name="Fang X."/>
            <person name="Li J."/>
            <person name="Curtis N.E."/>
            <person name="Altenburger A."/>
            <person name="Shibata T."/>
            <person name="Feng M."/>
            <person name="Maeda T."/>
            <person name="Schwartz J.A."/>
            <person name="Shigenobu S."/>
            <person name="Lundholm N."/>
            <person name="Nishiyama T."/>
            <person name="Yang H."/>
            <person name="Hasebe M."/>
            <person name="Li S."/>
            <person name="Pierce S.K."/>
            <person name="Wang J."/>
        </authorList>
    </citation>
    <scope>NUCLEOTIDE SEQUENCE [LARGE SCALE GENOMIC DNA]</scope>
    <source>
        <strain evidence="7">EC2010</strain>
        <tissue evidence="7">Whole organism of an adult</tissue>
    </source>
</reference>
<evidence type="ECO:0000313" key="7">
    <source>
        <dbReference type="EMBL" id="RUS89082.1"/>
    </source>
</evidence>
<dbReference type="SUPFAM" id="SSF57850">
    <property type="entry name" value="RING/U-box"/>
    <property type="match status" value="1"/>
</dbReference>
<dbReference type="Proteomes" id="UP000271974">
    <property type="component" value="Unassembled WGS sequence"/>
</dbReference>
<feature type="domain" description="SIAH-type" evidence="6">
    <location>
        <begin position="95"/>
        <end position="145"/>
    </location>
</feature>
<dbReference type="InterPro" id="IPR017907">
    <property type="entry name" value="Znf_RING_CS"/>
</dbReference>
<dbReference type="Gene3D" id="3.30.40.10">
    <property type="entry name" value="Zinc/RING finger domain, C3HC4 (zinc finger)"/>
    <property type="match status" value="2"/>
</dbReference>
<dbReference type="EMBL" id="RQTK01000066">
    <property type="protein sequence ID" value="RUS89082.1"/>
    <property type="molecule type" value="Genomic_DNA"/>
</dbReference>
<protein>
    <recommendedName>
        <fullName evidence="9">RING-type domain-containing protein</fullName>
    </recommendedName>
</protein>
<comment type="caution">
    <text evidence="7">The sequence shown here is derived from an EMBL/GenBank/DDBJ whole genome shotgun (WGS) entry which is preliminary data.</text>
</comment>
<dbReference type="PROSITE" id="PS51081">
    <property type="entry name" value="ZF_SIAH"/>
    <property type="match status" value="1"/>
</dbReference>
<keyword evidence="8" id="KW-1185">Reference proteome</keyword>
<dbReference type="Pfam" id="PF13923">
    <property type="entry name" value="zf-C3HC4_2"/>
    <property type="match status" value="1"/>
</dbReference>
<keyword evidence="3" id="KW-0862">Zinc</keyword>
<dbReference type="InterPro" id="IPR013010">
    <property type="entry name" value="Znf_SIAH"/>
</dbReference>
<dbReference type="STRING" id="188477.A0A3S1BQL6"/>
<dbReference type="PROSITE" id="PS50089">
    <property type="entry name" value="ZF_RING_2"/>
    <property type="match status" value="1"/>
</dbReference>
<dbReference type="PANTHER" id="PTHR10131">
    <property type="entry name" value="TNF RECEPTOR ASSOCIATED FACTOR"/>
    <property type="match status" value="1"/>
</dbReference>
<organism evidence="7 8">
    <name type="scientific">Elysia chlorotica</name>
    <name type="common">Eastern emerald elysia</name>
    <name type="synonym">Sea slug</name>
    <dbReference type="NCBI Taxonomy" id="188477"/>
    <lineage>
        <taxon>Eukaryota</taxon>
        <taxon>Metazoa</taxon>
        <taxon>Spiralia</taxon>
        <taxon>Lophotrochozoa</taxon>
        <taxon>Mollusca</taxon>
        <taxon>Gastropoda</taxon>
        <taxon>Heterobranchia</taxon>
        <taxon>Euthyneura</taxon>
        <taxon>Panpulmonata</taxon>
        <taxon>Sacoglossa</taxon>
        <taxon>Placobranchoidea</taxon>
        <taxon>Plakobranchidae</taxon>
        <taxon>Elysia</taxon>
    </lineage>
</organism>
<keyword evidence="1" id="KW-0479">Metal-binding</keyword>
<evidence type="ECO:0000256" key="3">
    <source>
        <dbReference type="ARBA" id="ARBA00022833"/>
    </source>
</evidence>
<dbReference type="InterPro" id="IPR013083">
    <property type="entry name" value="Znf_RING/FYVE/PHD"/>
</dbReference>
<accession>A0A3S1BQL6</accession>
<dbReference type="PANTHER" id="PTHR10131:SF157">
    <property type="entry name" value="RECEPTOR-ASSOCIATED FACTOR, PUTATIVE-RELATED"/>
    <property type="match status" value="1"/>
</dbReference>
<evidence type="ECO:0000313" key="8">
    <source>
        <dbReference type="Proteomes" id="UP000271974"/>
    </source>
</evidence>
<evidence type="ECO:0000256" key="1">
    <source>
        <dbReference type="ARBA" id="ARBA00022723"/>
    </source>
</evidence>
<dbReference type="GO" id="GO:0043122">
    <property type="term" value="P:regulation of canonical NF-kappaB signal transduction"/>
    <property type="evidence" value="ECO:0007669"/>
    <property type="project" value="TreeGrafter"/>
</dbReference>
<dbReference type="OrthoDB" id="1630758at2759"/>
<evidence type="ECO:0000256" key="4">
    <source>
        <dbReference type="PROSITE-ProRule" id="PRU00455"/>
    </source>
</evidence>
<name>A0A3S1BQL6_ELYCH</name>